<dbReference type="EMBL" id="JANATA010000025">
    <property type="protein sequence ID" value="MCP3429607.1"/>
    <property type="molecule type" value="Genomic_DNA"/>
</dbReference>
<feature type="domain" description="Poly-beta-hydroxybutyrate polymerase N-terminal" evidence="5">
    <location>
        <begin position="102"/>
        <end position="272"/>
    </location>
</feature>
<keyword evidence="2" id="KW-0963">Cytoplasm</keyword>
<accession>A0AA42BNF0</accession>
<keyword evidence="3" id="KW-0808">Transferase</keyword>
<dbReference type="Proteomes" id="UP001165413">
    <property type="component" value="Unassembled WGS sequence"/>
</dbReference>
<dbReference type="InterPro" id="IPR029058">
    <property type="entry name" value="AB_hydrolase_fold"/>
</dbReference>
<name>A0AA42BNF0_9ALTE</name>
<organism evidence="6 7">
    <name type="scientific">Opacimonas viscosa</name>
    <dbReference type="NCBI Taxonomy" id="2961944"/>
    <lineage>
        <taxon>Bacteria</taxon>
        <taxon>Pseudomonadati</taxon>
        <taxon>Pseudomonadota</taxon>
        <taxon>Gammaproteobacteria</taxon>
        <taxon>Alteromonadales</taxon>
        <taxon>Alteromonadaceae</taxon>
        <taxon>Opacimonas</taxon>
    </lineage>
</organism>
<keyword evidence="7" id="KW-1185">Reference proteome</keyword>
<evidence type="ECO:0000259" key="5">
    <source>
        <dbReference type="Pfam" id="PF07167"/>
    </source>
</evidence>
<dbReference type="SUPFAM" id="SSF53474">
    <property type="entry name" value="alpha/beta-Hydrolases"/>
    <property type="match status" value="1"/>
</dbReference>
<evidence type="ECO:0000256" key="2">
    <source>
        <dbReference type="ARBA" id="ARBA00022490"/>
    </source>
</evidence>
<dbReference type="InterPro" id="IPR010963">
    <property type="entry name" value="PHA_synth_I"/>
</dbReference>
<evidence type="ECO:0000313" key="7">
    <source>
        <dbReference type="Proteomes" id="UP001165413"/>
    </source>
</evidence>
<comment type="caution">
    <text evidence="6">The sequence shown here is derived from an EMBL/GenBank/DDBJ whole genome shotgun (WGS) entry which is preliminary data.</text>
</comment>
<gene>
    <name evidence="6" type="primary">phaC</name>
    <name evidence="6" type="ORF">NLF92_11700</name>
</gene>
<dbReference type="AlphaFoldDB" id="A0AA42BNF0"/>
<evidence type="ECO:0000256" key="4">
    <source>
        <dbReference type="ARBA" id="ARBA00023315"/>
    </source>
</evidence>
<dbReference type="Gene3D" id="3.40.50.1820">
    <property type="entry name" value="alpha/beta hydrolase"/>
    <property type="match status" value="1"/>
</dbReference>
<dbReference type="InterPro" id="IPR051321">
    <property type="entry name" value="PHA/PHB_synthase"/>
</dbReference>
<dbReference type="InterPro" id="IPR010941">
    <property type="entry name" value="PhaC_N"/>
</dbReference>
<dbReference type="GO" id="GO:0042619">
    <property type="term" value="P:poly-hydroxybutyrate biosynthetic process"/>
    <property type="evidence" value="ECO:0007669"/>
    <property type="project" value="InterPro"/>
</dbReference>
<evidence type="ECO:0000256" key="1">
    <source>
        <dbReference type="ARBA" id="ARBA00004496"/>
    </source>
</evidence>
<dbReference type="GO" id="GO:0005737">
    <property type="term" value="C:cytoplasm"/>
    <property type="evidence" value="ECO:0007669"/>
    <property type="project" value="UniProtKB-SubCell"/>
</dbReference>
<dbReference type="PANTHER" id="PTHR36837">
    <property type="entry name" value="POLY(3-HYDROXYALKANOATE) POLYMERASE SUBUNIT PHAC"/>
    <property type="match status" value="1"/>
</dbReference>
<proteinExistence type="predicted"/>
<comment type="subcellular location">
    <subcellularLocation>
        <location evidence="1">Cytoplasm</location>
    </subcellularLocation>
</comment>
<dbReference type="GO" id="GO:0016746">
    <property type="term" value="F:acyltransferase activity"/>
    <property type="evidence" value="ECO:0007669"/>
    <property type="project" value="UniProtKB-KW"/>
</dbReference>
<dbReference type="Pfam" id="PF07167">
    <property type="entry name" value="PhaC_N"/>
    <property type="match status" value="1"/>
</dbReference>
<dbReference type="RefSeq" id="WP_254102166.1">
    <property type="nucleotide sequence ID" value="NZ_JANATA010000025.1"/>
</dbReference>
<dbReference type="NCBIfam" id="TIGR01838">
    <property type="entry name" value="PHA_synth_I"/>
    <property type="match status" value="1"/>
</dbReference>
<dbReference type="PANTHER" id="PTHR36837:SF5">
    <property type="entry name" value="POLY-3-HYDROXYBUTYRATE SYNTHASE"/>
    <property type="match status" value="1"/>
</dbReference>
<evidence type="ECO:0000313" key="6">
    <source>
        <dbReference type="EMBL" id="MCP3429607.1"/>
    </source>
</evidence>
<evidence type="ECO:0000256" key="3">
    <source>
        <dbReference type="ARBA" id="ARBA00022679"/>
    </source>
</evidence>
<protein>
    <submittedName>
        <fullName evidence="6">Class I poly(R)-hydroxyalkanoic acid synthase</fullName>
    </submittedName>
</protein>
<reference evidence="6" key="1">
    <citation type="submission" date="2022-07" db="EMBL/GenBank/DDBJ databases">
        <title>Characterization of the Novel Bacterium Alteromonas immobilis LMIT006 and Alteromonas gregis LMIT007.</title>
        <authorList>
            <person name="Lin X."/>
        </authorList>
    </citation>
    <scope>NUCLEOTIDE SEQUENCE</scope>
    <source>
        <strain evidence="6">LMIT007</strain>
    </source>
</reference>
<keyword evidence="4" id="KW-0012">Acyltransferase</keyword>
<sequence length="593" mass="66905">MDTNEQQKILENINKYAHVFNAMVQDALSKQTQQGSAEEHISALFDPNKLLSLMSDDVEIDSQKLLQSQMHFMEQQTSLWQEASKAMMGEKFVPIVNEQRGDHRFKHDEWSENPVFSYMKQAYLLNSQMLESVVDAMSFKDTKTAEQIKFYTRQYINSVSPTNYVLTNPEVCEELLKTNGESIIKGMQNFMSDLEKSPIEALKITQTDSDAFTVGENLANTPGAVVFQNEMMELIHYRPKTTKTFTNPILFTPPFINKYYVLDLDQKKSMVKALLEAGHEVFMISWVNPEADLSDNDFTDYMKLGPLAALDVVCEITKAKQVNLTGFCVGGTLSSVTTAYLRAQGDTRIGSLTLFTTLLDFAEPGEIGNYLTEDMLQMLEQNAEVKGIFDGRILGLSFSLLRENSLFWSFFIKNYLQGKDPAPFDILYWNSDSTNITAACYKQYLRTTYWENKLITPGAFIIDNVPIDLSNIDVPVYSLATIADHIVLWQSAYQSMQHVGSDVRFVLAGSGHLAGVINPIEGGKYPHWINDELGTDAEAWFAGATQHEGSWWSDWHAWLAPKSGKSTKALIPGSHPNYPSVYPAPGQYVLKRL</sequence>